<dbReference type="Gramene" id="rna32334">
    <property type="protein sequence ID" value="RHN56870.1"/>
    <property type="gene ID" value="gene32334"/>
</dbReference>
<name>A0A396HU51_MEDTR</name>
<feature type="coiled-coil region" evidence="1">
    <location>
        <begin position="25"/>
        <end position="87"/>
    </location>
</feature>
<organism evidence="2">
    <name type="scientific">Medicago truncatula</name>
    <name type="common">Barrel medic</name>
    <name type="synonym">Medicago tribuloides</name>
    <dbReference type="NCBI Taxonomy" id="3880"/>
    <lineage>
        <taxon>Eukaryota</taxon>
        <taxon>Viridiplantae</taxon>
        <taxon>Streptophyta</taxon>
        <taxon>Embryophyta</taxon>
        <taxon>Tracheophyta</taxon>
        <taxon>Spermatophyta</taxon>
        <taxon>Magnoliopsida</taxon>
        <taxon>eudicotyledons</taxon>
        <taxon>Gunneridae</taxon>
        <taxon>Pentapetalae</taxon>
        <taxon>rosids</taxon>
        <taxon>fabids</taxon>
        <taxon>Fabales</taxon>
        <taxon>Fabaceae</taxon>
        <taxon>Papilionoideae</taxon>
        <taxon>50 kb inversion clade</taxon>
        <taxon>NPAAA clade</taxon>
        <taxon>Hologalegina</taxon>
        <taxon>IRL clade</taxon>
        <taxon>Trifolieae</taxon>
        <taxon>Medicago</taxon>
    </lineage>
</organism>
<dbReference type="Proteomes" id="UP000265566">
    <property type="component" value="Chromosome 5"/>
</dbReference>
<dbReference type="EMBL" id="PSQE01000005">
    <property type="protein sequence ID" value="RHN56870.1"/>
    <property type="molecule type" value="Genomic_DNA"/>
</dbReference>
<gene>
    <name evidence="2" type="ORF">MtrunA17_Chr5g0434161</name>
</gene>
<dbReference type="AlphaFoldDB" id="A0A396HU51"/>
<protein>
    <submittedName>
        <fullName evidence="2">Uncharacterized protein</fullName>
    </submittedName>
</protein>
<evidence type="ECO:0000256" key="1">
    <source>
        <dbReference type="SAM" id="Coils"/>
    </source>
</evidence>
<evidence type="ECO:0000313" key="2">
    <source>
        <dbReference type="EMBL" id="RHN56870.1"/>
    </source>
</evidence>
<comment type="caution">
    <text evidence="2">The sequence shown here is derived from an EMBL/GenBank/DDBJ whole genome shotgun (WGS) entry which is preliminary data.</text>
</comment>
<sequence length="100" mass="11784">MVEDGKVVEELEELKEKRVEDGNALDVVRRKNAKLEHEVLELKGKRVDDENAIDVVKRKNSELESEVVELRKLKEKWEEDRNELNVIVLKLEKFEASMVR</sequence>
<proteinExistence type="predicted"/>
<accession>A0A396HU51</accession>
<keyword evidence="1" id="KW-0175">Coiled coil</keyword>
<reference evidence="2" key="1">
    <citation type="journal article" date="2018" name="Nat. Plants">
        <title>Whole-genome landscape of Medicago truncatula symbiotic genes.</title>
        <authorList>
            <person name="Pecrix Y."/>
            <person name="Gamas P."/>
            <person name="Carrere S."/>
        </authorList>
    </citation>
    <scope>NUCLEOTIDE SEQUENCE</scope>
    <source>
        <tissue evidence="2">Leaves</tissue>
    </source>
</reference>